<comment type="caution">
    <text evidence="3">The sequence shown here is derived from an EMBL/GenBank/DDBJ whole genome shotgun (WGS) entry which is preliminary data.</text>
</comment>
<feature type="coiled-coil region" evidence="1">
    <location>
        <begin position="124"/>
        <end position="183"/>
    </location>
</feature>
<protein>
    <submittedName>
        <fullName evidence="3">Putative zinc ribbon domain protein</fullName>
    </submittedName>
</protein>
<keyword evidence="1" id="KW-0175">Coiled coil</keyword>
<gene>
    <name evidence="3" type="ORF">Q31b_28530</name>
</gene>
<dbReference type="OrthoDB" id="260976at2"/>
<accession>A0A5C6E2N1</accession>
<dbReference type="EMBL" id="SJPY01000004">
    <property type="protein sequence ID" value="TWU41409.1"/>
    <property type="molecule type" value="Genomic_DNA"/>
</dbReference>
<dbReference type="PANTHER" id="PTHR39082">
    <property type="entry name" value="PHOSPHOLIPASE C-BETA-2-RELATED"/>
    <property type="match status" value="1"/>
</dbReference>
<evidence type="ECO:0000256" key="1">
    <source>
        <dbReference type="SAM" id="Coils"/>
    </source>
</evidence>
<dbReference type="RefSeq" id="WP_146600228.1">
    <property type="nucleotide sequence ID" value="NZ_SJPY01000004.1"/>
</dbReference>
<sequence>MLNRTSIEISTELLRTLHRIHRQLTDLRSQLDRGPRQIKAGEAMVVRSAAAIAEIEERRKKAILASDEKQLQLQTRELHIEELKAKLNIAGSNREFSLLKDQIAADEQANLVLSDEIFEGLERIDSIDQELAKAQAEWQEQQADQQQRVADVDAKMKTLTVELHRVEAELEESEKQIPAAVKADYQRMVRAKGEEALAPTDGGSCGGCNQTLTTQLISTVQLSQLVRCPNCNAFLYLPENRRP</sequence>
<dbReference type="PANTHER" id="PTHR39082:SF1">
    <property type="entry name" value="SCAVENGER RECEPTOR CLASS A MEMBER 3"/>
    <property type="match status" value="1"/>
</dbReference>
<dbReference type="AlphaFoldDB" id="A0A5C6E2N1"/>
<dbReference type="Pfam" id="PF02591">
    <property type="entry name" value="Zn_ribbon_9"/>
    <property type="match status" value="1"/>
</dbReference>
<dbReference type="InterPro" id="IPR052376">
    <property type="entry name" value="Oxidative_Scav/Glycosyltrans"/>
</dbReference>
<dbReference type="InterPro" id="IPR003743">
    <property type="entry name" value="Zf-RING_7"/>
</dbReference>
<keyword evidence="4" id="KW-1185">Reference proteome</keyword>
<dbReference type="Proteomes" id="UP000315471">
    <property type="component" value="Unassembled WGS sequence"/>
</dbReference>
<dbReference type="Gene3D" id="1.10.287.1490">
    <property type="match status" value="1"/>
</dbReference>
<feature type="domain" description="C4-type zinc ribbon" evidence="2">
    <location>
        <begin position="204"/>
        <end position="235"/>
    </location>
</feature>
<name>A0A5C6E2N1_9BACT</name>
<evidence type="ECO:0000313" key="4">
    <source>
        <dbReference type="Proteomes" id="UP000315471"/>
    </source>
</evidence>
<evidence type="ECO:0000259" key="2">
    <source>
        <dbReference type="Pfam" id="PF02591"/>
    </source>
</evidence>
<proteinExistence type="predicted"/>
<organism evidence="3 4">
    <name type="scientific">Novipirellula aureliae</name>
    <dbReference type="NCBI Taxonomy" id="2527966"/>
    <lineage>
        <taxon>Bacteria</taxon>
        <taxon>Pseudomonadati</taxon>
        <taxon>Planctomycetota</taxon>
        <taxon>Planctomycetia</taxon>
        <taxon>Pirellulales</taxon>
        <taxon>Pirellulaceae</taxon>
        <taxon>Novipirellula</taxon>
    </lineage>
</organism>
<evidence type="ECO:0000313" key="3">
    <source>
        <dbReference type="EMBL" id="TWU41409.1"/>
    </source>
</evidence>
<reference evidence="3 4" key="1">
    <citation type="submission" date="2019-02" db="EMBL/GenBank/DDBJ databases">
        <title>Deep-cultivation of Planctomycetes and their phenomic and genomic characterization uncovers novel biology.</title>
        <authorList>
            <person name="Wiegand S."/>
            <person name="Jogler M."/>
            <person name="Boedeker C."/>
            <person name="Pinto D."/>
            <person name="Vollmers J."/>
            <person name="Rivas-Marin E."/>
            <person name="Kohn T."/>
            <person name="Peeters S.H."/>
            <person name="Heuer A."/>
            <person name="Rast P."/>
            <person name="Oberbeckmann S."/>
            <person name="Bunk B."/>
            <person name="Jeske O."/>
            <person name="Meyerdierks A."/>
            <person name="Storesund J.E."/>
            <person name="Kallscheuer N."/>
            <person name="Luecker S."/>
            <person name="Lage O.M."/>
            <person name="Pohl T."/>
            <person name="Merkel B.J."/>
            <person name="Hornburger P."/>
            <person name="Mueller R.-W."/>
            <person name="Bruemmer F."/>
            <person name="Labrenz M."/>
            <person name="Spormann A.M."/>
            <person name="Op Den Camp H."/>
            <person name="Overmann J."/>
            <person name="Amann R."/>
            <person name="Jetten M.S.M."/>
            <person name="Mascher T."/>
            <person name="Medema M.H."/>
            <person name="Devos D.P."/>
            <person name="Kaster A.-K."/>
            <person name="Ovreas L."/>
            <person name="Rohde M."/>
            <person name="Galperin M.Y."/>
            <person name="Jogler C."/>
        </authorList>
    </citation>
    <scope>NUCLEOTIDE SEQUENCE [LARGE SCALE GENOMIC DNA]</scope>
    <source>
        <strain evidence="3 4">Q31b</strain>
    </source>
</reference>